<evidence type="ECO:0000313" key="5">
    <source>
        <dbReference type="EMBL" id="BBK25487.1"/>
    </source>
</evidence>
<evidence type="ECO:0000313" key="6">
    <source>
        <dbReference type="Proteomes" id="UP000320585"/>
    </source>
</evidence>
<dbReference type="PROSITE" id="PS51257">
    <property type="entry name" value="PROKAR_LIPOPROTEIN"/>
    <property type="match status" value="1"/>
</dbReference>
<dbReference type="PANTHER" id="PTHR30469">
    <property type="entry name" value="MULTIDRUG RESISTANCE PROTEIN MDTA"/>
    <property type="match status" value="1"/>
</dbReference>
<keyword evidence="2" id="KW-0732">Signal</keyword>
<dbReference type="Pfam" id="PF25989">
    <property type="entry name" value="YknX_C"/>
    <property type="match status" value="1"/>
</dbReference>
<dbReference type="Gene3D" id="2.40.420.20">
    <property type="match status" value="1"/>
</dbReference>
<reference evidence="6" key="1">
    <citation type="submission" date="2019-05" db="EMBL/GenBank/DDBJ databases">
        <title>Complete genome sequencing of Dialister sp. strain 5BBH33.</title>
        <authorList>
            <person name="Sakamoto M."/>
            <person name="Murakami T."/>
            <person name="Mori H."/>
        </authorList>
    </citation>
    <scope>NUCLEOTIDE SEQUENCE [LARGE SCALE GENOMIC DNA]</scope>
    <source>
        <strain evidence="6">5BBH33</strain>
    </source>
</reference>
<dbReference type="InterPro" id="IPR058637">
    <property type="entry name" value="YknX-like_C"/>
</dbReference>
<dbReference type="KEGG" id="dho:Dia5BBH33_14220"/>
<evidence type="ECO:0000256" key="2">
    <source>
        <dbReference type="SAM" id="SignalP"/>
    </source>
</evidence>
<proteinExistence type="inferred from homology"/>
<dbReference type="OrthoDB" id="9813967at2"/>
<accession>A0A8D4UV40</accession>
<organism evidence="5 6">
    <name type="scientific">Dialister hominis</name>
    <dbReference type="NCBI Taxonomy" id="2582419"/>
    <lineage>
        <taxon>Bacteria</taxon>
        <taxon>Bacillati</taxon>
        <taxon>Bacillota</taxon>
        <taxon>Negativicutes</taxon>
        <taxon>Veillonellales</taxon>
        <taxon>Veillonellaceae</taxon>
        <taxon>Dialister</taxon>
    </lineage>
</organism>
<comment type="similarity">
    <text evidence="1">Belongs to the membrane fusion protein (MFP) (TC 8.A.1) family.</text>
</comment>
<keyword evidence="6" id="KW-1185">Reference proteome</keyword>
<dbReference type="InterPro" id="IPR058792">
    <property type="entry name" value="Beta-barrel_RND_2"/>
</dbReference>
<dbReference type="EMBL" id="AP019697">
    <property type="protein sequence ID" value="BBK25487.1"/>
    <property type="molecule type" value="Genomic_DNA"/>
</dbReference>
<dbReference type="RefSeq" id="WP_143332645.1">
    <property type="nucleotide sequence ID" value="NZ_AP019697.1"/>
</dbReference>
<gene>
    <name evidence="5" type="ORF">Dia5BBH33_14220</name>
</gene>
<dbReference type="SUPFAM" id="SSF111369">
    <property type="entry name" value="HlyD-like secretion proteins"/>
    <property type="match status" value="1"/>
</dbReference>
<evidence type="ECO:0000259" key="4">
    <source>
        <dbReference type="Pfam" id="PF25989"/>
    </source>
</evidence>
<dbReference type="GO" id="GO:0015562">
    <property type="term" value="F:efflux transmembrane transporter activity"/>
    <property type="evidence" value="ECO:0007669"/>
    <property type="project" value="TreeGrafter"/>
</dbReference>
<dbReference type="GeneID" id="92716650"/>
<dbReference type="PANTHER" id="PTHR30469:SF15">
    <property type="entry name" value="HLYD FAMILY OF SECRETION PROTEINS"/>
    <property type="match status" value="1"/>
</dbReference>
<dbReference type="Pfam" id="PF25954">
    <property type="entry name" value="Beta-barrel_RND_2"/>
    <property type="match status" value="1"/>
</dbReference>
<dbReference type="Proteomes" id="UP000320585">
    <property type="component" value="Chromosome"/>
</dbReference>
<feature type="chain" id="PRO_5039174663" evidence="2">
    <location>
        <begin position="21"/>
        <end position="354"/>
    </location>
</feature>
<evidence type="ECO:0000259" key="3">
    <source>
        <dbReference type="Pfam" id="PF25954"/>
    </source>
</evidence>
<sequence>MKRWAGIAAAVMLGMSLSLTGCGKAVNKGPSAPLVKTIVIGEDAKDAKDTFSGTVHGFFESPLAFQTGGRIMQRYVTSGERVTAGQELFSVDSKDAEEQAAAARSSLDAAGASLKLAQSTLARYEKLHAANAISDLAMDQTRNSYDLALTQYRSAEAALSRAENNLGFTTLVADRDGIVGTTLYEVGQVVAAGTPVVTIIDDSKLDVYISLTEKQYGLYSVGMPCEVTFWALPGVKVAGKVREVAAAPNAVTSTYDAKVTLENPPQDVVVGMTAQVKFTDPDSARGFMVPLSAMASQQASPSVWVIRDGKAHLQKVETGRYGKDAVEITSGLKKGDRVVTAGVARLSEDEEVRV</sequence>
<dbReference type="AlphaFoldDB" id="A0A8D4UV40"/>
<feature type="domain" description="CusB-like beta-barrel" evidence="3">
    <location>
        <begin position="209"/>
        <end position="280"/>
    </location>
</feature>
<name>A0A8D4UV40_9FIRM</name>
<dbReference type="NCBIfam" id="TIGR01730">
    <property type="entry name" value="RND_mfp"/>
    <property type="match status" value="1"/>
</dbReference>
<evidence type="ECO:0000256" key="1">
    <source>
        <dbReference type="ARBA" id="ARBA00009477"/>
    </source>
</evidence>
<dbReference type="Gene3D" id="1.10.287.470">
    <property type="entry name" value="Helix hairpin bin"/>
    <property type="match status" value="1"/>
</dbReference>
<feature type="signal peptide" evidence="2">
    <location>
        <begin position="1"/>
        <end position="20"/>
    </location>
</feature>
<dbReference type="GO" id="GO:1990281">
    <property type="term" value="C:efflux pump complex"/>
    <property type="evidence" value="ECO:0007669"/>
    <property type="project" value="TreeGrafter"/>
</dbReference>
<dbReference type="Gene3D" id="2.40.30.170">
    <property type="match status" value="1"/>
</dbReference>
<feature type="domain" description="YknX-like C-terminal permuted SH3-like" evidence="4">
    <location>
        <begin position="288"/>
        <end position="354"/>
    </location>
</feature>
<dbReference type="Gene3D" id="2.40.50.100">
    <property type="match status" value="1"/>
</dbReference>
<protein>
    <submittedName>
        <fullName evidence="5">Hemolysin secretion protein D</fullName>
    </submittedName>
</protein>
<dbReference type="InterPro" id="IPR006143">
    <property type="entry name" value="RND_pump_MFP"/>
</dbReference>